<dbReference type="AlphaFoldDB" id="A0A498JS00"/>
<feature type="region of interest" description="Disordered" evidence="1">
    <location>
        <begin position="1"/>
        <end position="32"/>
    </location>
</feature>
<protein>
    <submittedName>
        <fullName evidence="2">Uncharacterized protein</fullName>
    </submittedName>
</protein>
<evidence type="ECO:0000313" key="2">
    <source>
        <dbReference type="EMBL" id="RXH96663.1"/>
    </source>
</evidence>
<reference evidence="2 3" key="1">
    <citation type="submission" date="2018-10" db="EMBL/GenBank/DDBJ databases">
        <title>A high-quality apple genome assembly.</title>
        <authorList>
            <person name="Hu J."/>
        </authorList>
    </citation>
    <scope>NUCLEOTIDE SEQUENCE [LARGE SCALE GENOMIC DNA]</scope>
    <source>
        <strain evidence="3">cv. HFTH1</strain>
        <tissue evidence="2">Young leaf</tissue>
    </source>
</reference>
<accession>A0A498JS00</accession>
<comment type="caution">
    <text evidence="2">The sequence shown here is derived from an EMBL/GenBank/DDBJ whole genome shotgun (WGS) entry which is preliminary data.</text>
</comment>
<dbReference type="Proteomes" id="UP000290289">
    <property type="component" value="Chromosome 6"/>
</dbReference>
<name>A0A498JS00_MALDO</name>
<organism evidence="2 3">
    <name type="scientific">Malus domestica</name>
    <name type="common">Apple</name>
    <name type="synonym">Pyrus malus</name>
    <dbReference type="NCBI Taxonomy" id="3750"/>
    <lineage>
        <taxon>Eukaryota</taxon>
        <taxon>Viridiplantae</taxon>
        <taxon>Streptophyta</taxon>
        <taxon>Embryophyta</taxon>
        <taxon>Tracheophyta</taxon>
        <taxon>Spermatophyta</taxon>
        <taxon>Magnoliopsida</taxon>
        <taxon>eudicotyledons</taxon>
        <taxon>Gunneridae</taxon>
        <taxon>Pentapetalae</taxon>
        <taxon>rosids</taxon>
        <taxon>fabids</taxon>
        <taxon>Rosales</taxon>
        <taxon>Rosaceae</taxon>
        <taxon>Amygdaloideae</taxon>
        <taxon>Maleae</taxon>
        <taxon>Malus</taxon>
    </lineage>
</organism>
<proteinExistence type="predicted"/>
<evidence type="ECO:0000256" key="1">
    <source>
        <dbReference type="SAM" id="MobiDB-lite"/>
    </source>
</evidence>
<evidence type="ECO:0000313" key="3">
    <source>
        <dbReference type="Proteomes" id="UP000290289"/>
    </source>
</evidence>
<sequence>MYRNTKSSSLQPCKNESELASTRPFGSSWASGSIETPKLSEFRRAHSHDHDAFWELIGFGFHRNSKIKRVRARVFSELVTHLKILV</sequence>
<gene>
    <name evidence="2" type="ORF">DVH24_009167</name>
</gene>
<dbReference type="EMBL" id="RDQH01000332">
    <property type="protein sequence ID" value="RXH96663.1"/>
    <property type="molecule type" value="Genomic_DNA"/>
</dbReference>
<keyword evidence="3" id="KW-1185">Reference proteome</keyword>